<dbReference type="InterPro" id="IPR054363">
    <property type="entry name" value="GH95_cat"/>
</dbReference>
<sequence>MRHLWYTAPAPDWFEALPLGNGRLGAKVFGRVERERIALNLDELWSGDGPSELGVTDGPATLAEIRRLLLVDGDRLAASWLARKLQGPLVESYQPLGDLEITDLVSEQPFTDYERRLDLTDGIVSVGYTRGGVRFERETYVSAPDQVLVWTVRADTPGAINTRLGLVSQHPARYERLDDSTVAMRGHAPAELTIEYRQSPDPIRYDEGRGIGFGVALRVYVDGGTVATGPDGITVRNANGLTAVLAGATTFKAWDTKPAADPAAAVAVAVATLDSTEGGLRERQVADHREMFGRVELSLVTPDEVLALPTDERIRRVAAGSNDPDLTALAFDFGRYLLMASSRPGTRAANLQGIWNEDRRPMWASDWTNNINTQMNYWAAEVVGLSDCAEPLFDNVVELARAGAATARDLYGAPGWVSHHNTDIWMTSWPVGAGGDDPVWSMSPSCGIWMSAHLMDHYRFTLDAEFLRNKAYPVLKGAAEFALSMLVEDSRGQVQIVPSTSPEHHFHVPTGEKASVDITTTYDIWLYRELFANLLEASALVDGDTELAKRAESAREALPVIPVGDDARIMEWSTDWPPSERHHRHHSHLYGLYPGTELEATSALADAARASIAVRAELGTPAGGWTHAWYVAFWARLGQGDDAGRVVREYLARLVSDNLLHRDGDIFQIDANFGITAGIAEMLLQSHAGVIRLLPALPSDWPDGAVCGLRARGGLTVDLEWHDGRLTGGQVTADHDGHYTLVHNDTRIELDLAAGQAKPLRPAYVEK</sequence>
<dbReference type="PANTHER" id="PTHR31084:SF0">
    <property type="entry name" value="ALPHA-L-FUCOSIDASE 2"/>
    <property type="match status" value="1"/>
</dbReference>
<dbReference type="GO" id="GO:0016787">
    <property type="term" value="F:hydrolase activity"/>
    <property type="evidence" value="ECO:0007669"/>
    <property type="project" value="UniProtKB-KW"/>
</dbReference>
<keyword evidence="4" id="KW-0378">Hydrolase</keyword>
<organism evidence="4 5">
    <name type="scientific">Kribbella deserti</name>
    <dbReference type="NCBI Taxonomy" id="1926257"/>
    <lineage>
        <taxon>Bacteria</taxon>
        <taxon>Bacillati</taxon>
        <taxon>Actinomycetota</taxon>
        <taxon>Actinomycetes</taxon>
        <taxon>Propionibacteriales</taxon>
        <taxon>Kribbellaceae</taxon>
        <taxon>Kribbella</taxon>
    </lineage>
</organism>
<dbReference type="Pfam" id="PF22124">
    <property type="entry name" value="Glyco_hydro_95_cat"/>
    <property type="match status" value="1"/>
</dbReference>
<dbReference type="InterPro" id="IPR027414">
    <property type="entry name" value="GH95_N_dom"/>
</dbReference>
<keyword evidence="5" id="KW-1185">Reference proteome</keyword>
<comment type="caution">
    <text evidence="4">The sequence shown here is derived from an EMBL/GenBank/DDBJ whole genome shotgun (WGS) entry which is preliminary data.</text>
</comment>
<dbReference type="InterPro" id="IPR016518">
    <property type="entry name" value="Alpha-L-fucosidase"/>
</dbReference>
<dbReference type="EMBL" id="JBHLTC010000001">
    <property type="protein sequence ID" value="MFC0622646.1"/>
    <property type="molecule type" value="Genomic_DNA"/>
</dbReference>
<proteinExistence type="predicted"/>
<gene>
    <name evidence="4" type="ORF">ACFFGN_01140</name>
</gene>
<dbReference type="Gene3D" id="2.60.40.1180">
    <property type="entry name" value="Golgi alpha-mannosidase II"/>
    <property type="match status" value="1"/>
</dbReference>
<dbReference type="Gene3D" id="2.70.98.50">
    <property type="entry name" value="putative glycoside hydrolase family protein from bacillus halodurans"/>
    <property type="match status" value="1"/>
</dbReference>
<name>A0ABV6QDF5_9ACTN</name>
<dbReference type="RefSeq" id="WP_380043325.1">
    <property type="nucleotide sequence ID" value="NZ_JBHLTC010000001.1"/>
</dbReference>
<accession>A0ABV6QDF5</accession>
<evidence type="ECO:0000313" key="5">
    <source>
        <dbReference type="Proteomes" id="UP001589890"/>
    </source>
</evidence>
<evidence type="ECO:0000313" key="4">
    <source>
        <dbReference type="EMBL" id="MFC0622646.1"/>
    </source>
</evidence>
<feature type="domain" description="Glycosyl hydrolase family 95 catalytic" evidence="3">
    <location>
        <begin position="280"/>
        <end position="683"/>
    </location>
</feature>
<protein>
    <submittedName>
        <fullName evidence="4">Glycoside hydrolase N-terminal domain-containing protein</fullName>
    </submittedName>
</protein>
<feature type="domain" description="Glycosyl hydrolase family 95 N-terminal" evidence="1">
    <location>
        <begin position="4"/>
        <end position="253"/>
    </location>
</feature>
<dbReference type="InterPro" id="IPR013780">
    <property type="entry name" value="Glyco_hydro_b"/>
</dbReference>
<dbReference type="InterPro" id="IPR012341">
    <property type="entry name" value="6hp_glycosidase-like_sf"/>
</dbReference>
<dbReference type="Proteomes" id="UP001589890">
    <property type="component" value="Unassembled WGS sequence"/>
</dbReference>
<evidence type="ECO:0000259" key="1">
    <source>
        <dbReference type="Pfam" id="PF14498"/>
    </source>
</evidence>
<dbReference type="PIRSF" id="PIRSF007663">
    <property type="entry name" value="UCP007663"/>
    <property type="match status" value="1"/>
</dbReference>
<evidence type="ECO:0000259" key="3">
    <source>
        <dbReference type="Pfam" id="PF22124"/>
    </source>
</evidence>
<reference evidence="4 5" key="1">
    <citation type="submission" date="2024-09" db="EMBL/GenBank/DDBJ databases">
        <authorList>
            <person name="Sun Q."/>
            <person name="Mori K."/>
        </authorList>
    </citation>
    <scope>NUCLEOTIDE SEQUENCE [LARGE SCALE GENOMIC DNA]</scope>
    <source>
        <strain evidence="4 5">CGMCC 1.15906</strain>
    </source>
</reference>
<dbReference type="Gene3D" id="1.50.10.10">
    <property type="match status" value="1"/>
</dbReference>
<dbReference type="Pfam" id="PF21307">
    <property type="entry name" value="Glyco_hydro_95_C"/>
    <property type="match status" value="1"/>
</dbReference>
<dbReference type="InterPro" id="IPR049053">
    <property type="entry name" value="AFCA-like_C"/>
</dbReference>
<feature type="domain" description="Alpha fucosidase A-like C-terminal" evidence="2">
    <location>
        <begin position="685"/>
        <end position="745"/>
    </location>
</feature>
<dbReference type="PANTHER" id="PTHR31084">
    <property type="entry name" value="ALPHA-L-FUCOSIDASE 2"/>
    <property type="match status" value="1"/>
</dbReference>
<dbReference type="SUPFAM" id="SSF48208">
    <property type="entry name" value="Six-hairpin glycosidases"/>
    <property type="match status" value="1"/>
</dbReference>
<dbReference type="InterPro" id="IPR008928">
    <property type="entry name" value="6-hairpin_glycosidase_sf"/>
</dbReference>
<evidence type="ECO:0000259" key="2">
    <source>
        <dbReference type="Pfam" id="PF21307"/>
    </source>
</evidence>
<dbReference type="Pfam" id="PF14498">
    <property type="entry name" value="Glyco_hyd_65N_2"/>
    <property type="match status" value="1"/>
</dbReference>